<evidence type="ECO:0000313" key="2">
    <source>
        <dbReference type="Proteomes" id="UP000051248"/>
    </source>
</evidence>
<dbReference type="SUPFAM" id="SSF88946">
    <property type="entry name" value="Sigma2 domain of RNA polymerase sigma factors"/>
    <property type="match status" value="1"/>
</dbReference>
<organism evidence="1 2">
    <name type="scientific">Companilactobacillus nodensis DSM 19682 = JCM 14932 = NBRC 107160</name>
    <dbReference type="NCBI Taxonomy" id="1423775"/>
    <lineage>
        <taxon>Bacteria</taxon>
        <taxon>Bacillati</taxon>
        <taxon>Bacillota</taxon>
        <taxon>Bacilli</taxon>
        <taxon>Lactobacillales</taxon>
        <taxon>Lactobacillaceae</taxon>
        <taxon>Companilactobacillus</taxon>
    </lineage>
</organism>
<accession>A0A0R1KID0</accession>
<name>A0A0R1KID0_9LACO</name>
<dbReference type="PATRIC" id="fig|1423775.4.peg.505"/>
<dbReference type="eggNOG" id="COG1191">
    <property type="taxonomic scope" value="Bacteria"/>
</dbReference>
<sequence length="189" mass="21925">MGPKNMNDLEIKLIKSVKEDKDSPALKSLVDRYRPMIENMYGQYKIGLYDQNDWYQEALIICYATCSIFDGASGSKFGSFFKLKFKNHIIDIVRKENTVKRQANQLACSYEQIINEENSDEFVRNYVHLLDTSSRLEQAVAELSKLELIALQFLLGEIKMQMACDIAMCDSRQLNRAINRCRLKIVEYL</sequence>
<comment type="caution">
    <text evidence="1">The sequence shown here is derived from an EMBL/GenBank/DDBJ whole genome shotgun (WGS) entry which is preliminary data.</text>
</comment>
<protein>
    <recommendedName>
        <fullName evidence="3">RNA polymerase sigma-70 region 2 domain-containing protein</fullName>
    </recommendedName>
</protein>
<gene>
    <name evidence="1" type="ORF">FD03_GL000496</name>
</gene>
<dbReference type="Gene3D" id="1.10.1740.10">
    <property type="match status" value="1"/>
</dbReference>
<dbReference type="EMBL" id="AZDZ01000011">
    <property type="protein sequence ID" value="KRK79794.1"/>
    <property type="molecule type" value="Genomic_DNA"/>
</dbReference>
<evidence type="ECO:0000313" key="1">
    <source>
        <dbReference type="EMBL" id="KRK79794.1"/>
    </source>
</evidence>
<evidence type="ECO:0008006" key="3">
    <source>
        <dbReference type="Google" id="ProtNLM"/>
    </source>
</evidence>
<proteinExistence type="predicted"/>
<dbReference type="GO" id="GO:0006352">
    <property type="term" value="P:DNA-templated transcription initiation"/>
    <property type="evidence" value="ECO:0007669"/>
    <property type="project" value="InterPro"/>
</dbReference>
<dbReference type="AlphaFoldDB" id="A0A0R1KID0"/>
<dbReference type="STRING" id="1423775.FD03_GL000496"/>
<keyword evidence="2" id="KW-1185">Reference proteome</keyword>
<dbReference type="InterPro" id="IPR013325">
    <property type="entry name" value="RNA_pol_sigma_r2"/>
</dbReference>
<dbReference type="GO" id="GO:0003700">
    <property type="term" value="F:DNA-binding transcription factor activity"/>
    <property type="evidence" value="ECO:0007669"/>
    <property type="project" value="InterPro"/>
</dbReference>
<dbReference type="Proteomes" id="UP000051248">
    <property type="component" value="Unassembled WGS sequence"/>
</dbReference>
<reference evidence="1 2" key="1">
    <citation type="journal article" date="2015" name="Genome Announc.">
        <title>Expanding the biotechnology potential of lactobacilli through comparative genomics of 213 strains and associated genera.</title>
        <authorList>
            <person name="Sun Z."/>
            <person name="Harris H.M."/>
            <person name="McCann A."/>
            <person name="Guo C."/>
            <person name="Argimon S."/>
            <person name="Zhang W."/>
            <person name="Yang X."/>
            <person name="Jeffery I.B."/>
            <person name="Cooney J.C."/>
            <person name="Kagawa T.F."/>
            <person name="Liu W."/>
            <person name="Song Y."/>
            <person name="Salvetti E."/>
            <person name="Wrobel A."/>
            <person name="Rasinkangas P."/>
            <person name="Parkhill J."/>
            <person name="Rea M.C."/>
            <person name="O'Sullivan O."/>
            <person name="Ritari J."/>
            <person name="Douillard F.P."/>
            <person name="Paul Ross R."/>
            <person name="Yang R."/>
            <person name="Briner A.E."/>
            <person name="Felis G.E."/>
            <person name="de Vos W.M."/>
            <person name="Barrangou R."/>
            <person name="Klaenhammer T.R."/>
            <person name="Caufield P.W."/>
            <person name="Cui Y."/>
            <person name="Zhang H."/>
            <person name="O'Toole P.W."/>
        </authorList>
    </citation>
    <scope>NUCLEOTIDE SEQUENCE [LARGE SCALE GENOMIC DNA]</scope>
    <source>
        <strain evidence="1 2">DSM 19682</strain>
    </source>
</reference>